<evidence type="ECO:0000256" key="3">
    <source>
        <dbReference type="ARBA" id="ARBA00022679"/>
    </source>
</evidence>
<evidence type="ECO:0000256" key="6">
    <source>
        <dbReference type="ARBA" id="ARBA00022840"/>
    </source>
</evidence>
<dbReference type="PANTHER" id="PTHR24346:SF82">
    <property type="entry name" value="KP78A-RELATED"/>
    <property type="match status" value="1"/>
</dbReference>
<evidence type="ECO:0000259" key="9">
    <source>
        <dbReference type="PROSITE" id="PS50011"/>
    </source>
</evidence>
<dbReference type="SUPFAM" id="SSF56112">
    <property type="entry name" value="Protein kinase-like (PK-like)"/>
    <property type="match status" value="1"/>
</dbReference>
<dbReference type="Pfam" id="PF00069">
    <property type="entry name" value="Pkinase"/>
    <property type="match status" value="1"/>
</dbReference>
<sequence>MARPVPHAPAAADYNSVPVPDDSDSNDSASEHPEPVTPTSDSTSPPNFSKTHAFVDKATDPQMATATMTLSGPRPVRPRATTTDNGPRGGFKKIGTFVKKRIHRTNSTSSSEHSSDASAPAPAACRPAAQSDPNPNKALPPSPPQADYAVISGWTRSQPNTNNSTRSLTPPSPGSPTSTLDDPMTSFDFGPRPFHTQTHSGANPLRNGITFDDYVTKQGMVDRRDHYHQKNPSVESLPETVSHPQPPMDKVPASRPFLGRATEGTGLKSRRLSTILPDDFIIDYCELDKEFKSASAIPFRRGRKLGDGATAEVRVMRRRDGVSEALFAAKQFRVKDKDETEDDYLKKIKSEFSINKSLHHPNIVESIRLCKHNNRWSHIMEFCPHGELYDLVKRGLFLPASYGGHYRAPDRLCFFKQLCRGVLYLHDHGIAHRDLKLENLLLDSEGHLKISDFGVSEVFSGEHPGLRAARGECGVNMGEIRLCKPGVCGSPPYTAPEILDKRGPYDPRAVDVWSSAICYFYLCNQQPWGSADPKNDVKYASYMHNWDEWRKKHPDGRILDDNSTDAFPLTAPCFRHLDNPSMKKLLVKMLHPDPAKRATMREVLATPTMRAIECCTPESFDDPSSTLSVDARTKAGCKNARKALTVKKHHHLPPKESKIPKALQHRFDMGHGWS</sequence>
<dbReference type="RefSeq" id="XP_066655007.1">
    <property type="nucleotide sequence ID" value="XM_066802231.1"/>
</dbReference>
<evidence type="ECO:0000256" key="1">
    <source>
        <dbReference type="ARBA" id="ARBA00010791"/>
    </source>
</evidence>
<comment type="similarity">
    <text evidence="1">Belongs to the protein kinase superfamily. CAMK Ser/Thr protein kinase family. NIM1 subfamily.</text>
</comment>
<dbReference type="Proteomes" id="UP001360953">
    <property type="component" value="Unassembled WGS sequence"/>
</dbReference>
<dbReference type="InterPro" id="IPR008271">
    <property type="entry name" value="Ser/Thr_kinase_AS"/>
</dbReference>
<feature type="compositionally biased region" description="Polar residues" evidence="8">
    <location>
        <begin position="154"/>
        <end position="163"/>
    </location>
</feature>
<dbReference type="PANTHER" id="PTHR24346">
    <property type="entry name" value="MAP/MICROTUBULE AFFINITY-REGULATING KINASE"/>
    <property type="match status" value="1"/>
</dbReference>
<dbReference type="PROSITE" id="PS50011">
    <property type="entry name" value="PROTEIN_KINASE_DOM"/>
    <property type="match status" value="1"/>
</dbReference>
<feature type="compositionally biased region" description="Low complexity" evidence="8">
    <location>
        <begin position="107"/>
        <end position="137"/>
    </location>
</feature>
<feature type="compositionally biased region" description="Low complexity" evidence="8">
    <location>
        <begin position="37"/>
        <end position="46"/>
    </location>
</feature>
<feature type="binding site" evidence="7">
    <location>
        <position position="330"/>
    </location>
    <ligand>
        <name>ATP</name>
        <dbReference type="ChEBI" id="CHEBI:30616"/>
    </ligand>
</feature>
<keyword evidence="2" id="KW-0723">Serine/threonine-protein kinase</keyword>
<proteinExistence type="inferred from homology"/>
<accession>A0ABR1LNW3</accession>
<feature type="region of interest" description="Disordered" evidence="8">
    <location>
        <begin position="230"/>
        <end position="261"/>
    </location>
</feature>
<dbReference type="PROSITE" id="PS00108">
    <property type="entry name" value="PROTEIN_KINASE_ST"/>
    <property type="match status" value="1"/>
</dbReference>
<keyword evidence="4 7" id="KW-0547">Nucleotide-binding</keyword>
<reference evidence="10 11" key="1">
    <citation type="submission" date="2024-04" db="EMBL/GenBank/DDBJ databases">
        <title>Phyllosticta paracitricarpa is synonymous to the EU quarantine fungus P. citricarpa based on phylogenomic analyses.</title>
        <authorList>
            <consortium name="Lawrence Berkeley National Laboratory"/>
            <person name="Van ingen-buijs V.A."/>
            <person name="Van westerhoven A.C."/>
            <person name="Haridas S."/>
            <person name="Skiadas P."/>
            <person name="Martin F."/>
            <person name="Groenewald J.Z."/>
            <person name="Crous P.W."/>
            <person name="Seidl M.F."/>
        </authorList>
    </citation>
    <scope>NUCLEOTIDE SEQUENCE [LARGE SCALE GENOMIC DNA]</scope>
    <source>
        <strain evidence="10 11">CPC 17464</strain>
    </source>
</reference>
<evidence type="ECO:0000256" key="4">
    <source>
        <dbReference type="ARBA" id="ARBA00022741"/>
    </source>
</evidence>
<feature type="compositionally biased region" description="Low complexity" evidence="8">
    <location>
        <begin position="164"/>
        <end position="183"/>
    </location>
</feature>
<feature type="domain" description="Protein kinase" evidence="9">
    <location>
        <begin position="299"/>
        <end position="609"/>
    </location>
</feature>
<organism evidence="10 11">
    <name type="scientific">Phyllosticta citribraziliensis</name>
    <dbReference type="NCBI Taxonomy" id="989973"/>
    <lineage>
        <taxon>Eukaryota</taxon>
        <taxon>Fungi</taxon>
        <taxon>Dikarya</taxon>
        <taxon>Ascomycota</taxon>
        <taxon>Pezizomycotina</taxon>
        <taxon>Dothideomycetes</taxon>
        <taxon>Dothideomycetes incertae sedis</taxon>
        <taxon>Botryosphaeriales</taxon>
        <taxon>Phyllostictaceae</taxon>
        <taxon>Phyllosticta</taxon>
    </lineage>
</organism>
<name>A0ABR1LNW3_9PEZI</name>
<evidence type="ECO:0000256" key="5">
    <source>
        <dbReference type="ARBA" id="ARBA00022777"/>
    </source>
</evidence>
<dbReference type="InterPro" id="IPR017441">
    <property type="entry name" value="Protein_kinase_ATP_BS"/>
</dbReference>
<evidence type="ECO:0000313" key="10">
    <source>
        <dbReference type="EMBL" id="KAK7536856.1"/>
    </source>
</evidence>
<dbReference type="PROSITE" id="PS00107">
    <property type="entry name" value="PROTEIN_KINASE_ATP"/>
    <property type="match status" value="1"/>
</dbReference>
<dbReference type="InterPro" id="IPR011009">
    <property type="entry name" value="Kinase-like_dom_sf"/>
</dbReference>
<protein>
    <submittedName>
        <fullName evidence="10">Kinase-like domain-containing protein</fullName>
    </submittedName>
</protein>
<dbReference type="SMART" id="SM00220">
    <property type="entry name" value="S_TKc"/>
    <property type="match status" value="1"/>
</dbReference>
<keyword evidence="5" id="KW-0418">Kinase</keyword>
<evidence type="ECO:0000256" key="2">
    <source>
        <dbReference type="ARBA" id="ARBA00022527"/>
    </source>
</evidence>
<keyword evidence="3" id="KW-0808">Transferase</keyword>
<dbReference type="InterPro" id="IPR000719">
    <property type="entry name" value="Prot_kinase_dom"/>
</dbReference>
<comment type="caution">
    <text evidence="10">The sequence shown here is derived from an EMBL/GenBank/DDBJ whole genome shotgun (WGS) entry which is preliminary data.</text>
</comment>
<evidence type="ECO:0000256" key="8">
    <source>
        <dbReference type="SAM" id="MobiDB-lite"/>
    </source>
</evidence>
<dbReference type="GeneID" id="92035137"/>
<keyword evidence="11" id="KW-1185">Reference proteome</keyword>
<keyword evidence="6 7" id="KW-0067">ATP-binding</keyword>
<evidence type="ECO:0000313" key="11">
    <source>
        <dbReference type="Proteomes" id="UP001360953"/>
    </source>
</evidence>
<evidence type="ECO:0000256" key="7">
    <source>
        <dbReference type="PROSITE-ProRule" id="PRU10141"/>
    </source>
</evidence>
<feature type="region of interest" description="Disordered" evidence="8">
    <location>
        <begin position="1"/>
        <end position="190"/>
    </location>
</feature>
<gene>
    <name evidence="10" type="ORF">J3D65DRAFT_645759</name>
</gene>
<dbReference type="Gene3D" id="1.10.510.10">
    <property type="entry name" value="Transferase(Phosphotransferase) domain 1"/>
    <property type="match status" value="1"/>
</dbReference>
<dbReference type="EMBL" id="JBBPEH010000006">
    <property type="protein sequence ID" value="KAK7536856.1"/>
    <property type="molecule type" value="Genomic_DNA"/>
</dbReference>